<proteinExistence type="predicted"/>
<reference evidence="2" key="1">
    <citation type="submission" date="2020-11" db="EMBL/GenBank/DDBJ databases">
        <authorList>
            <consortium name="DOE Joint Genome Institute"/>
            <person name="Ahrendt S."/>
            <person name="Riley R."/>
            <person name="Andreopoulos W."/>
            <person name="Labutti K."/>
            <person name="Pangilinan J."/>
            <person name="Ruiz-Duenas F.J."/>
            <person name="Barrasa J.M."/>
            <person name="Sanchez-Garcia M."/>
            <person name="Camarero S."/>
            <person name="Miyauchi S."/>
            <person name="Serrano A."/>
            <person name="Linde D."/>
            <person name="Babiker R."/>
            <person name="Drula E."/>
            <person name="Ayuso-Fernandez I."/>
            <person name="Pacheco R."/>
            <person name="Padilla G."/>
            <person name="Ferreira P."/>
            <person name="Barriuso J."/>
            <person name="Kellner H."/>
            <person name="Castanera R."/>
            <person name="Alfaro M."/>
            <person name="Ramirez L."/>
            <person name="Pisabarro A.G."/>
            <person name="Kuo A."/>
            <person name="Tritt A."/>
            <person name="Lipzen A."/>
            <person name="He G."/>
            <person name="Yan M."/>
            <person name="Ng V."/>
            <person name="Cullen D."/>
            <person name="Martin F."/>
            <person name="Rosso M.-N."/>
            <person name="Henrissat B."/>
            <person name="Hibbett D."/>
            <person name="Martinez A.T."/>
            <person name="Grigoriev I.V."/>
        </authorList>
    </citation>
    <scope>NUCLEOTIDE SEQUENCE</scope>
    <source>
        <strain evidence="2">CBS 247.69</strain>
    </source>
</reference>
<organism evidence="2 3">
    <name type="scientific">Collybia nuda</name>
    <dbReference type="NCBI Taxonomy" id="64659"/>
    <lineage>
        <taxon>Eukaryota</taxon>
        <taxon>Fungi</taxon>
        <taxon>Dikarya</taxon>
        <taxon>Basidiomycota</taxon>
        <taxon>Agaricomycotina</taxon>
        <taxon>Agaricomycetes</taxon>
        <taxon>Agaricomycetidae</taxon>
        <taxon>Agaricales</taxon>
        <taxon>Tricholomatineae</taxon>
        <taxon>Clitocybaceae</taxon>
        <taxon>Collybia</taxon>
    </lineage>
</organism>
<evidence type="ECO:0000256" key="1">
    <source>
        <dbReference type="SAM" id="MobiDB-lite"/>
    </source>
</evidence>
<feature type="compositionally biased region" description="Basic and acidic residues" evidence="1">
    <location>
        <begin position="27"/>
        <end position="38"/>
    </location>
</feature>
<feature type="region of interest" description="Disordered" evidence="1">
    <location>
        <begin position="27"/>
        <end position="50"/>
    </location>
</feature>
<name>A0A9P5Y7C0_9AGAR</name>
<dbReference type="AlphaFoldDB" id="A0A9P5Y7C0"/>
<feature type="compositionally biased region" description="Pro residues" evidence="1">
    <location>
        <begin position="41"/>
        <end position="50"/>
    </location>
</feature>
<sequence length="82" mass="8780">GGRPVRCVPNSPYVPPLVLYQHHITASRDEQHTLRSDEAPPTTPLAPPSAIPLVYSLTNRTAGRTVKGGGPPGMYTSTSNHH</sequence>
<feature type="non-terminal residue" evidence="2">
    <location>
        <position position="1"/>
    </location>
</feature>
<gene>
    <name evidence="2" type="ORF">BDZ94DRAFT_1260914</name>
</gene>
<accession>A0A9P5Y7C0</accession>
<evidence type="ECO:0000313" key="3">
    <source>
        <dbReference type="Proteomes" id="UP000807353"/>
    </source>
</evidence>
<dbReference type="EMBL" id="MU150270">
    <property type="protein sequence ID" value="KAF9462646.1"/>
    <property type="molecule type" value="Genomic_DNA"/>
</dbReference>
<evidence type="ECO:0000313" key="2">
    <source>
        <dbReference type="EMBL" id="KAF9462646.1"/>
    </source>
</evidence>
<keyword evidence="3" id="KW-1185">Reference proteome</keyword>
<feature type="region of interest" description="Disordered" evidence="1">
    <location>
        <begin position="62"/>
        <end position="82"/>
    </location>
</feature>
<protein>
    <submittedName>
        <fullName evidence="2">Uncharacterized protein</fullName>
    </submittedName>
</protein>
<dbReference type="Proteomes" id="UP000807353">
    <property type="component" value="Unassembled WGS sequence"/>
</dbReference>
<comment type="caution">
    <text evidence="2">The sequence shown here is derived from an EMBL/GenBank/DDBJ whole genome shotgun (WGS) entry which is preliminary data.</text>
</comment>